<dbReference type="Pfam" id="PF02414">
    <property type="entry name" value="Borrelia_orfA"/>
    <property type="match status" value="1"/>
</dbReference>
<evidence type="ECO:0000313" key="3">
    <source>
        <dbReference type="Proteomes" id="UP000575983"/>
    </source>
</evidence>
<keyword evidence="3" id="KW-1185">Reference proteome</keyword>
<evidence type="ECO:0000313" key="2">
    <source>
        <dbReference type="EMBL" id="MBB6208409.1"/>
    </source>
</evidence>
<dbReference type="AlphaFoldDB" id="A0A7X0DJZ5"/>
<sequence length="371" mass="44104">MIIKIKNNVNTNFNNLITLEEIIKYTQKNANSNLIELKYSRLKSYLTKKKAIYQRILKVCWAIELKNKQYYKSNKLKTYSTIEIYNIVNKCLAKDNKKISIRTLEYDISFLNQILLITTKLKHLGKDNGSFAFYIQNKSLWKHRFTIIQEAINKEIKEYLKDKKIVSDFSKEINNTTINNNNIKNIKSKSSIADESIADVIPKGIKDINKIKNSIEKNNVKINKISYKEYIANRLVKIDKIEKLQIEKILKISNNEKTYINALRNLKLAIEKYKEKYKIEDISNHFIKEFKDKYSKKIWMMNGKTDKTNDFNEIWEKRFKKTFLNKNLKEQCQSSYEKENKKNTNNKKRVNILFSNNKGFKRISKIVINQN</sequence>
<accession>A0A7X0DJZ5</accession>
<dbReference type="RefSeq" id="WP_184107775.1">
    <property type="nucleotide sequence ID" value="NZ_CP124052.1"/>
</dbReference>
<reference evidence="1 3" key="1">
    <citation type="submission" date="2020-08" db="EMBL/GenBank/DDBJ databases">
        <title>Genomic Encyclopedia of Type Strains, Phase IV (KMG-IV): sequencing the most valuable type-strain genomes for metagenomic binning, comparative biology and taxonomic classification.</title>
        <authorList>
            <person name="Goeker M."/>
        </authorList>
    </citation>
    <scope>NUCLEOTIDE SEQUENCE [LARGE SCALE GENOMIC DNA]</scope>
    <source>
        <strain evidence="1 3">DSM 17992</strain>
    </source>
</reference>
<dbReference type="InterPro" id="IPR003459">
    <property type="entry name" value="Borrelia_plasmid_OrfA"/>
</dbReference>
<comment type="caution">
    <text evidence="1">The sequence shown here is derived from an EMBL/GenBank/DDBJ whole genome shotgun (WGS) entry which is preliminary data.</text>
</comment>
<name>A0A7X0DJZ5_9SPIR</name>
<organism evidence="1 3">
    <name type="scientific">Borreliella lanei</name>
    <dbReference type="NCBI Taxonomy" id="373540"/>
    <lineage>
        <taxon>Bacteria</taxon>
        <taxon>Pseudomonadati</taxon>
        <taxon>Spirochaetota</taxon>
        <taxon>Spirochaetia</taxon>
        <taxon>Spirochaetales</taxon>
        <taxon>Borreliaceae</taxon>
        <taxon>Borreliella</taxon>
    </lineage>
</organism>
<evidence type="ECO:0008006" key="4">
    <source>
        <dbReference type="Google" id="ProtNLM"/>
    </source>
</evidence>
<evidence type="ECO:0000313" key="1">
    <source>
        <dbReference type="EMBL" id="MBB6208398.1"/>
    </source>
</evidence>
<gene>
    <name evidence="1" type="ORF">HNQ06_000928</name>
    <name evidence="2" type="ORF">HNQ06_000939</name>
</gene>
<proteinExistence type="predicted"/>
<dbReference type="EMBL" id="JACHFC010000005">
    <property type="protein sequence ID" value="MBB6208398.1"/>
    <property type="molecule type" value="Genomic_DNA"/>
</dbReference>
<dbReference type="EMBL" id="JACHFC010000005">
    <property type="protein sequence ID" value="MBB6208409.1"/>
    <property type="molecule type" value="Genomic_DNA"/>
</dbReference>
<dbReference type="Proteomes" id="UP000575983">
    <property type="component" value="Unassembled WGS sequence"/>
</dbReference>
<protein>
    <recommendedName>
        <fullName evidence="4">BBD14-like protein</fullName>
    </recommendedName>
</protein>